<dbReference type="EMBL" id="CABIJS010000033">
    <property type="protein sequence ID" value="VUZ40514.1"/>
    <property type="molecule type" value="Genomic_DNA"/>
</dbReference>
<dbReference type="AlphaFoldDB" id="A0A564Y1Q4"/>
<feature type="non-terminal residue" evidence="3">
    <location>
        <position position="114"/>
    </location>
</feature>
<proteinExistence type="predicted"/>
<accession>A0A564Y1Q4</accession>
<sequence>LLLALFAVCCFLSCEGYKTLPYSVPERHPIDEISYDRPIIDNHRTMLDQLDAIGALPDTSEIPKRLRRRPREIRPSPMVLSKRSTMVMHRQWKMEEESHAGSEYYSSGRDGDQL</sequence>
<feature type="non-terminal residue" evidence="3">
    <location>
        <position position="1"/>
    </location>
</feature>
<feature type="signal peptide" evidence="2">
    <location>
        <begin position="1"/>
        <end position="16"/>
    </location>
</feature>
<keyword evidence="2" id="KW-0732">Signal</keyword>
<evidence type="ECO:0000313" key="3">
    <source>
        <dbReference type="EMBL" id="VUZ40514.1"/>
    </source>
</evidence>
<protein>
    <submittedName>
        <fullName evidence="3">Uncharacterized protein</fullName>
    </submittedName>
</protein>
<feature type="region of interest" description="Disordered" evidence="1">
    <location>
        <begin position="94"/>
        <end position="114"/>
    </location>
</feature>
<reference evidence="3 4" key="1">
    <citation type="submission" date="2019-07" db="EMBL/GenBank/DDBJ databases">
        <authorList>
            <person name="Jastrzebski P J."/>
            <person name="Paukszto L."/>
            <person name="Jastrzebski P J."/>
        </authorList>
    </citation>
    <scope>NUCLEOTIDE SEQUENCE [LARGE SCALE GENOMIC DNA]</scope>
    <source>
        <strain evidence="3 4">WMS-il1</strain>
    </source>
</reference>
<evidence type="ECO:0000313" key="4">
    <source>
        <dbReference type="Proteomes" id="UP000321570"/>
    </source>
</evidence>
<organism evidence="3 4">
    <name type="scientific">Hymenolepis diminuta</name>
    <name type="common">Rat tapeworm</name>
    <dbReference type="NCBI Taxonomy" id="6216"/>
    <lineage>
        <taxon>Eukaryota</taxon>
        <taxon>Metazoa</taxon>
        <taxon>Spiralia</taxon>
        <taxon>Lophotrochozoa</taxon>
        <taxon>Platyhelminthes</taxon>
        <taxon>Cestoda</taxon>
        <taxon>Eucestoda</taxon>
        <taxon>Cyclophyllidea</taxon>
        <taxon>Hymenolepididae</taxon>
        <taxon>Hymenolepis</taxon>
    </lineage>
</organism>
<keyword evidence="4" id="KW-1185">Reference proteome</keyword>
<evidence type="ECO:0000256" key="1">
    <source>
        <dbReference type="SAM" id="MobiDB-lite"/>
    </source>
</evidence>
<dbReference type="Proteomes" id="UP000321570">
    <property type="component" value="Unassembled WGS sequence"/>
</dbReference>
<evidence type="ECO:0000256" key="2">
    <source>
        <dbReference type="SAM" id="SignalP"/>
    </source>
</evidence>
<gene>
    <name evidence="3" type="ORF">WMSIL1_LOCUS1527</name>
</gene>
<name>A0A564Y1Q4_HYMDI</name>
<feature type="chain" id="PRO_5021768256" evidence="2">
    <location>
        <begin position="17"/>
        <end position="114"/>
    </location>
</feature>